<organism evidence="3 4">
    <name type="scientific">Uliginosibacterium flavum</name>
    <dbReference type="NCBI Taxonomy" id="1396831"/>
    <lineage>
        <taxon>Bacteria</taxon>
        <taxon>Pseudomonadati</taxon>
        <taxon>Pseudomonadota</taxon>
        <taxon>Betaproteobacteria</taxon>
        <taxon>Rhodocyclales</taxon>
        <taxon>Zoogloeaceae</taxon>
        <taxon>Uliginosibacterium</taxon>
    </lineage>
</organism>
<proteinExistence type="predicted"/>
<dbReference type="Proteomes" id="UP001549691">
    <property type="component" value="Unassembled WGS sequence"/>
</dbReference>
<evidence type="ECO:0000313" key="3">
    <source>
        <dbReference type="EMBL" id="MET7012894.1"/>
    </source>
</evidence>
<comment type="caution">
    <text evidence="3">The sequence shown here is derived from an EMBL/GenBank/DDBJ whole genome shotgun (WGS) entry which is preliminary data.</text>
</comment>
<name>A0ABV2TG45_9RHOO</name>
<evidence type="ECO:0008006" key="5">
    <source>
        <dbReference type="Google" id="ProtNLM"/>
    </source>
</evidence>
<evidence type="ECO:0000256" key="2">
    <source>
        <dbReference type="SAM" id="SignalP"/>
    </source>
</evidence>
<reference evidence="3 4" key="1">
    <citation type="submission" date="2024-07" db="EMBL/GenBank/DDBJ databases">
        <title>Uliginosibacterium flavum JJ3220;KACC:17644.</title>
        <authorList>
            <person name="Kim M.K."/>
        </authorList>
    </citation>
    <scope>NUCLEOTIDE SEQUENCE [LARGE SCALE GENOMIC DNA]</scope>
    <source>
        <strain evidence="3 4">KACC:17644</strain>
    </source>
</reference>
<protein>
    <recommendedName>
        <fullName evidence="5">DUF4124 domain-containing protein</fullName>
    </recommendedName>
</protein>
<keyword evidence="2" id="KW-0732">Signal</keyword>
<dbReference type="RefSeq" id="WP_354599359.1">
    <property type="nucleotide sequence ID" value="NZ_JBEWZI010000002.1"/>
</dbReference>
<feature type="chain" id="PRO_5046318367" description="DUF4124 domain-containing protein" evidence="2">
    <location>
        <begin position="32"/>
        <end position="226"/>
    </location>
</feature>
<feature type="region of interest" description="Disordered" evidence="1">
    <location>
        <begin position="179"/>
        <end position="226"/>
    </location>
</feature>
<gene>
    <name evidence="3" type="ORF">ABXR19_01750</name>
</gene>
<sequence length="226" mass="24125">MSSKQNEGSPMLRNRIAVIACFMTVMGSANAQVFKCIENGKVTFSEISCTGNSTGSEIAVRPNVIDSSESREQVLSKQVQDLQSELSQRQPPAVAVEDKANSSACKQATRSYENEAGSVRNDLELIATKRSAMFIACGQQEPASVTTKVVYQRQRQGVVPTRDLNGCDAFGCRGADLNRNNKKESSSRLRALPGRVGTPPSTQATRSGCLQAASGGSGASLCARRD</sequence>
<feature type="signal peptide" evidence="2">
    <location>
        <begin position="1"/>
        <end position="31"/>
    </location>
</feature>
<evidence type="ECO:0000256" key="1">
    <source>
        <dbReference type="SAM" id="MobiDB-lite"/>
    </source>
</evidence>
<keyword evidence="4" id="KW-1185">Reference proteome</keyword>
<dbReference type="EMBL" id="JBEWZI010000002">
    <property type="protein sequence ID" value="MET7012894.1"/>
    <property type="molecule type" value="Genomic_DNA"/>
</dbReference>
<feature type="compositionally biased region" description="Low complexity" evidence="1">
    <location>
        <begin position="207"/>
        <end position="226"/>
    </location>
</feature>
<accession>A0ABV2TG45</accession>
<evidence type="ECO:0000313" key="4">
    <source>
        <dbReference type="Proteomes" id="UP001549691"/>
    </source>
</evidence>